<sequence length="181" mass="18948">MPPDPGAALAVIKSYWRERATAGLPDARRAPVLAVDQLRTLVAACALPPEPLAPVDVGLGDLLGAAAPPPVPVPRPQALVVCDQFLLVLGWAMMARRGELAALNLPDVVEVAQGLEVAVRQSKVDQHAVGRIAAIPYGGGASHETVRRTILGLSVPSRWETAEAVLLALCELAGVNPDESR</sequence>
<organism evidence="2 3">
    <name type="scientific">Thermomonospora echinospora</name>
    <dbReference type="NCBI Taxonomy" id="1992"/>
    <lineage>
        <taxon>Bacteria</taxon>
        <taxon>Bacillati</taxon>
        <taxon>Actinomycetota</taxon>
        <taxon>Actinomycetes</taxon>
        <taxon>Streptosporangiales</taxon>
        <taxon>Thermomonosporaceae</taxon>
        <taxon>Thermomonospora</taxon>
    </lineage>
</organism>
<dbReference type="GO" id="GO:0015074">
    <property type="term" value="P:DNA integration"/>
    <property type="evidence" value="ECO:0007669"/>
    <property type="project" value="InterPro"/>
</dbReference>
<keyword evidence="1" id="KW-0233">DNA recombination</keyword>
<evidence type="ECO:0000256" key="1">
    <source>
        <dbReference type="ARBA" id="ARBA00023172"/>
    </source>
</evidence>
<dbReference type="InterPro" id="IPR013762">
    <property type="entry name" value="Integrase-like_cat_sf"/>
</dbReference>
<reference evidence="3" key="1">
    <citation type="submission" date="2016-10" db="EMBL/GenBank/DDBJ databases">
        <authorList>
            <person name="Varghese N."/>
            <person name="Submissions S."/>
        </authorList>
    </citation>
    <scope>NUCLEOTIDE SEQUENCE [LARGE SCALE GENOMIC DNA]</scope>
    <source>
        <strain evidence="3">DSM 43163</strain>
    </source>
</reference>
<dbReference type="Gene3D" id="1.10.443.10">
    <property type="entry name" value="Intergrase catalytic core"/>
    <property type="match status" value="1"/>
</dbReference>
<evidence type="ECO:0000313" key="3">
    <source>
        <dbReference type="Proteomes" id="UP000236723"/>
    </source>
</evidence>
<dbReference type="GO" id="GO:0006310">
    <property type="term" value="P:DNA recombination"/>
    <property type="evidence" value="ECO:0007669"/>
    <property type="project" value="UniProtKB-KW"/>
</dbReference>
<accession>A0A1H6E681</accession>
<name>A0A1H6E681_9ACTN</name>
<dbReference type="GO" id="GO:0003677">
    <property type="term" value="F:DNA binding"/>
    <property type="evidence" value="ECO:0007669"/>
    <property type="project" value="InterPro"/>
</dbReference>
<protein>
    <submittedName>
        <fullName evidence="2">Uncharacterized protein</fullName>
    </submittedName>
</protein>
<dbReference type="AlphaFoldDB" id="A0A1H6E681"/>
<keyword evidence="3" id="KW-1185">Reference proteome</keyword>
<evidence type="ECO:0000313" key="2">
    <source>
        <dbReference type="EMBL" id="SEG92464.1"/>
    </source>
</evidence>
<dbReference type="SUPFAM" id="SSF56349">
    <property type="entry name" value="DNA breaking-rejoining enzymes"/>
    <property type="match status" value="1"/>
</dbReference>
<gene>
    <name evidence="2" type="ORF">SAMN04489712_1343</name>
</gene>
<proteinExistence type="predicted"/>
<dbReference type="InterPro" id="IPR011010">
    <property type="entry name" value="DNA_brk_join_enz"/>
</dbReference>
<dbReference type="Proteomes" id="UP000236723">
    <property type="component" value="Unassembled WGS sequence"/>
</dbReference>
<dbReference type="OrthoDB" id="9815875at2"/>
<dbReference type="EMBL" id="FNVO01000034">
    <property type="protein sequence ID" value="SEG92464.1"/>
    <property type="molecule type" value="Genomic_DNA"/>
</dbReference>
<dbReference type="RefSeq" id="WP_103944442.1">
    <property type="nucleotide sequence ID" value="NZ_FNVO01000034.1"/>
</dbReference>